<gene>
    <name evidence="3" type="ORF">TH3_21753</name>
</gene>
<dbReference type="Pfam" id="PF01464">
    <property type="entry name" value="SLT"/>
    <property type="match status" value="1"/>
</dbReference>
<dbReference type="EMBL" id="CP004389">
    <property type="protein sequence ID" value="AJD54423.1"/>
    <property type="molecule type" value="Genomic_DNA"/>
</dbReference>
<geneLocation type="plasmid" evidence="4"/>
<dbReference type="InterPro" id="IPR008258">
    <property type="entry name" value="Transglycosylase_SLT_dom_1"/>
</dbReference>
<dbReference type="GeneID" id="31930106"/>
<dbReference type="AlphaFoldDB" id="A0AB72UJQ9"/>
<dbReference type="CDD" id="cd13400">
    <property type="entry name" value="LT_IagB-like"/>
    <property type="match status" value="1"/>
</dbReference>
<proteinExistence type="inferred from homology"/>
<evidence type="ECO:0000259" key="2">
    <source>
        <dbReference type="Pfam" id="PF01464"/>
    </source>
</evidence>
<keyword evidence="3" id="KW-0614">Plasmid</keyword>
<dbReference type="Proteomes" id="UP000007127">
    <property type="component" value="Plasmid"/>
</dbReference>
<dbReference type="InterPro" id="IPR023346">
    <property type="entry name" value="Lysozyme-like_dom_sf"/>
</dbReference>
<dbReference type="KEGG" id="txi:TH3_21753"/>
<organism evidence="3 4">
    <name type="scientific">Thalassospira xiamenensis M-5 = DSM 17429</name>
    <dbReference type="NCBI Taxonomy" id="1123366"/>
    <lineage>
        <taxon>Bacteria</taxon>
        <taxon>Pseudomonadati</taxon>
        <taxon>Pseudomonadota</taxon>
        <taxon>Alphaproteobacteria</taxon>
        <taxon>Rhodospirillales</taxon>
        <taxon>Thalassospiraceae</taxon>
        <taxon>Thalassospira</taxon>
    </lineage>
</organism>
<accession>A0AB72UJQ9</accession>
<evidence type="ECO:0000313" key="3">
    <source>
        <dbReference type="EMBL" id="AJD54423.1"/>
    </source>
</evidence>
<dbReference type="Gene3D" id="1.10.530.10">
    <property type="match status" value="1"/>
</dbReference>
<sequence length="262" mass="28249">MSALSVIAACVMAASANYQLPPAIIWSLLSVEGGKVGTVSRNSNGTSDLGPMQINTIHVPLIASRSGVPQKIVRDSLVNDPCYNISIGAWHLRGKISEVDGDFWTGVGRYHSKTPRVQQVYMRKLLARIEDLYGIGALSGAPLPDVPVQIGLVPAVTRDDIPPRLPDEDASVEQDETWGNMQSVKVASTYTKSPSKNNVSSEDVDPIADVATSEISEKKTDDVPVISQSGGGMIYVRIADYSVLDKDTSRTLDHEQSSKENK</sequence>
<comment type="similarity">
    <text evidence="1">Belongs to the virb1 family.</text>
</comment>
<name>A0AB72UJQ9_9PROT</name>
<evidence type="ECO:0000313" key="4">
    <source>
        <dbReference type="Proteomes" id="UP000007127"/>
    </source>
</evidence>
<protein>
    <recommendedName>
        <fullName evidence="2">Transglycosylase SLT domain-containing protein</fullName>
    </recommendedName>
</protein>
<evidence type="ECO:0000256" key="1">
    <source>
        <dbReference type="ARBA" id="ARBA00009387"/>
    </source>
</evidence>
<feature type="domain" description="Transglycosylase SLT" evidence="2">
    <location>
        <begin position="10"/>
        <end position="118"/>
    </location>
</feature>
<reference evidence="3 4" key="1">
    <citation type="journal article" date="2012" name="J. Bacteriol.">
        <title>Genome sequence of Thalassospira xiamenensis type strain M-5.</title>
        <authorList>
            <person name="Lai Q."/>
            <person name="Shao Z."/>
        </authorList>
    </citation>
    <scope>NUCLEOTIDE SEQUENCE [LARGE SCALE GENOMIC DNA]</scope>
    <source>
        <strain evidence="3 4">M-5</strain>
    </source>
</reference>
<dbReference type="SUPFAM" id="SSF53955">
    <property type="entry name" value="Lysozyme-like"/>
    <property type="match status" value="1"/>
</dbReference>
<dbReference type="RefSeq" id="WP_007091021.1">
    <property type="nucleotide sequence ID" value="NZ_CP004389.1"/>
</dbReference>